<evidence type="ECO:0000313" key="6">
    <source>
        <dbReference type="EMBL" id="EED89934.1"/>
    </source>
</evidence>
<dbReference type="PaxDb" id="35128-Thaps8584"/>
<feature type="compositionally biased region" description="Low complexity" evidence="2">
    <location>
        <begin position="493"/>
        <end position="511"/>
    </location>
</feature>
<feature type="region of interest" description="Disordered" evidence="2">
    <location>
        <begin position="2011"/>
        <end position="2032"/>
    </location>
</feature>
<feature type="region of interest" description="Disordered" evidence="2">
    <location>
        <begin position="137"/>
        <end position="160"/>
    </location>
</feature>
<feature type="compositionally biased region" description="Low complexity" evidence="2">
    <location>
        <begin position="313"/>
        <end position="333"/>
    </location>
</feature>
<organism evidence="6 7">
    <name type="scientific">Thalassiosira pseudonana</name>
    <name type="common">Marine diatom</name>
    <name type="synonym">Cyclotella nana</name>
    <dbReference type="NCBI Taxonomy" id="35128"/>
    <lineage>
        <taxon>Eukaryota</taxon>
        <taxon>Sar</taxon>
        <taxon>Stramenopiles</taxon>
        <taxon>Ochrophyta</taxon>
        <taxon>Bacillariophyta</taxon>
        <taxon>Coscinodiscophyceae</taxon>
        <taxon>Thalassiosirophycidae</taxon>
        <taxon>Thalassiosirales</taxon>
        <taxon>Thalassiosiraceae</taxon>
        <taxon>Thalassiosira</taxon>
    </lineage>
</organism>
<dbReference type="Pfam" id="PF00787">
    <property type="entry name" value="PX"/>
    <property type="match status" value="1"/>
</dbReference>
<feature type="compositionally biased region" description="Polar residues" evidence="2">
    <location>
        <begin position="146"/>
        <end position="156"/>
    </location>
</feature>
<dbReference type="InParanoid" id="B8C8T9"/>
<dbReference type="SUPFAM" id="SSF64268">
    <property type="entry name" value="PX domain"/>
    <property type="match status" value="1"/>
</dbReference>
<dbReference type="HOGENOM" id="CLU_229432_0_0_1"/>
<dbReference type="InterPro" id="IPR013937">
    <property type="entry name" value="Sorting_nexin_C"/>
</dbReference>
<dbReference type="OMA" id="RYFREEW"/>
<feature type="compositionally biased region" description="Polar residues" evidence="2">
    <location>
        <begin position="334"/>
        <end position="345"/>
    </location>
</feature>
<evidence type="ECO:0000259" key="5">
    <source>
        <dbReference type="PROSITE" id="PS50826"/>
    </source>
</evidence>
<evidence type="ECO:0000256" key="1">
    <source>
        <dbReference type="ARBA" id="ARBA00010883"/>
    </source>
</evidence>
<sequence>MMANLRQWIQNEYELRDKQTLTRHTFVVFLAVVVSFIVVQGQQQQPVVDDRGDDVTGSNPIHRLLFGNAIIHLLSQGIASVILTLWHFGLRIVGTCIGVGVGLGLAGHVYEVLDELTAKNDSGNGDEMMDVVGGGGGTLQERRTSTKVSTTAPNLSKDTTKTTTAMDDAKSYHSLMRGAGYSVDNGILRAQMVRGDQVIVAVRANEAKRTSLSSQQQHGTMPRQSIYQFDKGTSAYTKMKTMWPNLAPVINESLAKLTEFVLRDYVASWYAKVDENVVYEDPTMTTAATTTTTGTNMTGAVSSSNLSQSSTASAVAIHATTPSNSASSARPPSQFSKSMPAASTPSMNSSQHSNLSSSVSSVPTPMQQQQKQPQHTSQNQQQQRTMVLTTTGTLPSPFIDSLYTSFAYLLGMLATRASENVNVLELLLLHLPHVLAQNLRVYRELRGVALEKKKRREMGDINGDRWRKQQMRSVHERGDVSGSRSQFTTAMRGSTSGESVSGEAAAGAAASPTQQTSHSDEEISEVAIIREYLLAGRLHRALTFGLDVPSLLFADPLAKDCPPSSSFGEISERNRMHGYPDEDSVLEDRLLSPESSLVTECELDYNRVLSSKMAKLVVPKNEVESSIVRTMLVEMLASCVLGPVMGCFTPDYVNSWIITGLGLLEDDGTETAGSTVSMTRADSAASFGERNQSLTSFSRDEHHDGAGHSPGIESDVDELLDTVFDGAAADLGEGEGSVTSEMEEPFFDMDDASKGPLGLTTCNKAEQIITLLSMSIIELRSFIDFEDCRHAKEHDQDVNVNWDAPSCREAVRHLVLVIEAALLLGVRPERRRHTKEVDATNTDLDMVEATLDQDDSSHATYEFESDMSVAKERKNRTAVMHQHSSLSAALMELTGDIDGFEKLVLESDQQLHEADDDSVVDMGDFTPRQNEMSTLRTLIAAWLHTGQAFRVLSIIAKAKETILRPFYYRDAFLRRDNYSRDFTRLLRQLEGVEILVDTMAVLASQCLLSDGGFNNLIESFEKEVARVSLLKKDNSNQTANSMLLTSGMFGQQGTTNQTVVRSVRANFAQNRDRLARFAQSATESFHFGAKGEQFDDQQSMSTKSSAQVAYYHHQSSHAIPAYIDYSKNSVFASSLRSERDRRNDSWHKEVDGVDKVEFVCRTKGANEKDTLMHRELHHLSRFFYSNTNEIHIEPCSFGDIAIPSSESAGNVTVKAIASRRKIEVPDEDSSFLLRAQPRPLKPAAIHRDQRSPNMACKIYVAMYEEPVIHPKTKRYYGGRYLRQCLMRYYPSDKTASVTVAKDLTVMDRRQKGQLDDKYILTDEFQKLRHSCLKVATSGMLLSSPLMEPNDFSATPRSGKALDFIHRISLFERPMIELGGKKFVVHDASSLTTHRADASCLELSDASMSAAIILRGSCGLNVCDNVDTSPRTFSIKVSSDGTPLVLLRAQGNEQRKDEARPYRPSFIRAALLVKSARQEAQAQCLAYCIKAGSARSSSKIKSDEWLQPTLRLLQYANSRRQEEQSILLRDLQLGINHIDRGQLCRNGLLNPRYPTVLRGLTISVIGSVEVKTSTNVDLLGTPSLILFKIRCTAITEFIGEEGDDDFVTCNDDSKHKTKKSRYFREEWTVLRSLREFSVFHKHIKSQVSPTEHSAGTGARLVGAATAITSSIVGGGQASKKERGPLVPSLSKATQVGTLGLSSKKVIEKRKKLLDEYLKYLVAPNNLLSRCPELLKFLGAYTSIFPVESSDSLDDEFGREDVMRVELDTDKLKSGIVRVKKGSTEQVRMKDVAPKEAVTSPKADTPVQKKTAAATSAEESATPADKKRNNATKRIAMIRSGEIRLKDVRRSLFRLLRDLFDLDNASFFRSRVISVIKTMSVAVTNAQDFHIMLFKSHLKYMNGDWVSGWIFYLVDMFWPNGVFYTKGPDLTESEQLDLKRNSKYMLEKVFPDQLKTVLGKHMDEGLDLLHEMLQNKLVLKSIGYMLMDLVWAEVFPELSDFTTGAECLIREETTPARQSSHSPSNQPSPHHDTDACVMTMTLPQQQPVLRRASRPPLFLSQRHRHLVPFVLLILGAIALVALNSSPSSSSDPAHDKARNSATTEVSDTDEHPWWWIGLLKQLDGKDVDTVTSTLAEYAHGKTAYDTPSDFLEACKGGELPNEGRCGFIGGPDEKFSSMAPHVMEVLIALGMQPSSRVLEVGAGLGRNSKSLIAYLDKGKYCGMEPNADMLAAGAAHLIGESIIAEKRPRFSTNAEFDFGSFDEIFDVVTSRSVWTHTSKGQIEQYLASFAKHSSPESFLATSVVAVTEDCSKDYNGTTWVGKSHDQDGKGVVVHCMPWLREACKKEGLVVRSLKEDTPSLVKRQGWNDLGQPWVVIRHDINA</sequence>
<proteinExistence type="inferred from homology"/>
<dbReference type="Gene3D" id="3.40.50.150">
    <property type="entry name" value="Vaccinia Virus protein VP39"/>
    <property type="match status" value="1"/>
</dbReference>
<dbReference type="PROSITE" id="PS50195">
    <property type="entry name" value="PX"/>
    <property type="match status" value="1"/>
</dbReference>
<dbReference type="PANTHER" id="PTHR22775:SF3">
    <property type="entry name" value="SORTING NEXIN-13"/>
    <property type="match status" value="1"/>
</dbReference>
<dbReference type="Pfam" id="PF08242">
    <property type="entry name" value="Methyltransf_12"/>
    <property type="match status" value="1"/>
</dbReference>
<dbReference type="RefSeq" id="XP_002292738.1">
    <property type="nucleotide sequence ID" value="XM_002292702.1"/>
</dbReference>
<feature type="region of interest" description="Disordered" evidence="2">
    <location>
        <begin position="313"/>
        <end position="385"/>
    </location>
</feature>
<dbReference type="InterPro" id="IPR001683">
    <property type="entry name" value="PX_dom"/>
</dbReference>
<dbReference type="Pfam" id="PF08628">
    <property type="entry name" value="Nexin_C"/>
    <property type="match status" value="1"/>
</dbReference>
<evidence type="ECO:0000256" key="2">
    <source>
        <dbReference type="SAM" id="MobiDB-lite"/>
    </source>
</evidence>
<dbReference type="GeneID" id="7449337"/>
<dbReference type="GO" id="GO:0035091">
    <property type="term" value="F:phosphatidylinositol binding"/>
    <property type="evidence" value="ECO:0000318"/>
    <property type="project" value="GO_Central"/>
</dbReference>
<reference evidence="6 7" key="1">
    <citation type="journal article" date="2004" name="Science">
        <title>The genome of the diatom Thalassiosira pseudonana: ecology, evolution, and metabolism.</title>
        <authorList>
            <person name="Armbrust E.V."/>
            <person name="Berges J.A."/>
            <person name="Bowler C."/>
            <person name="Green B.R."/>
            <person name="Martinez D."/>
            <person name="Putnam N.H."/>
            <person name="Zhou S."/>
            <person name="Allen A.E."/>
            <person name="Apt K.E."/>
            <person name="Bechner M."/>
            <person name="Brzezinski M.A."/>
            <person name="Chaal B.K."/>
            <person name="Chiovitti A."/>
            <person name="Davis A.K."/>
            <person name="Demarest M.S."/>
            <person name="Detter J.C."/>
            <person name="Glavina T."/>
            <person name="Goodstein D."/>
            <person name="Hadi M.Z."/>
            <person name="Hellsten U."/>
            <person name="Hildebrand M."/>
            <person name="Jenkins B.D."/>
            <person name="Jurka J."/>
            <person name="Kapitonov V.V."/>
            <person name="Kroger N."/>
            <person name="Lau W.W."/>
            <person name="Lane T.W."/>
            <person name="Larimer F.W."/>
            <person name="Lippmeier J.C."/>
            <person name="Lucas S."/>
            <person name="Medina M."/>
            <person name="Montsant A."/>
            <person name="Obornik M."/>
            <person name="Parker M.S."/>
            <person name="Palenik B."/>
            <person name="Pazour G.J."/>
            <person name="Richardson P.M."/>
            <person name="Rynearson T.A."/>
            <person name="Saito M.A."/>
            <person name="Schwartz D.C."/>
            <person name="Thamatrakoln K."/>
            <person name="Valentin K."/>
            <person name="Vardi A."/>
            <person name="Wilkerson F.P."/>
            <person name="Rokhsar D.S."/>
        </authorList>
    </citation>
    <scope>NUCLEOTIDE SEQUENCE [LARGE SCALE GENOMIC DNA]</scope>
    <source>
        <strain evidence="6 7">CCMP1335</strain>
    </source>
</reference>
<dbReference type="Proteomes" id="UP000001449">
    <property type="component" value="Chromosome 10"/>
</dbReference>
<dbReference type="STRING" id="35128.B8C8T9"/>
<keyword evidence="3" id="KW-0812">Transmembrane</keyword>
<feature type="compositionally biased region" description="Low complexity" evidence="2">
    <location>
        <begin position="346"/>
        <end position="383"/>
    </location>
</feature>
<keyword evidence="3" id="KW-1133">Transmembrane helix</keyword>
<dbReference type="eggNOG" id="ENOG502RD6M">
    <property type="taxonomic scope" value="Eukaryota"/>
</dbReference>
<dbReference type="InterPro" id="IPR013217">
    <property type="entry name" value="Methyltransf_12"/>
</dbReference>
<feature type="region of interest" description="Disordered" evidence="2">
    <location>
        <begin position="2083"/>
        <end position="2103"/>
    </location>
</feature>
<feature type="transmembrane region" description="Helical" evidence="3">
    <location>
        <begin position="61"/>
        <end position="85"/>
    </location>
</feature>
<feature type="region of interest" description="Disordered" evidence="2">
    <location>
        <begin position="669"/>
        <end position="689"/>
    </location>
</feature>
<gene>
    <name evidence="6" type="ORF">THAPSDRAFT_8584</name>
</gene>
<dbReference type="InterPro" id="IPR029063">
    <property type="entry name" value="SAM-dependent_MTases_sf"/>
</dbReference>
<dbReference type="PROSITE" id="PS50826">
    <property type="entry name" value="RUN"/>
    <property type="match status" value="1"/>
</dbReference>
<feature type="compositionally biased region" description="Basic and acidic residues" evidence="2">
    <location>
        <begin position="468"/>
        <end position="479"/>
    </location>
</feature>
<evidence type="ECO:0000259" key="4">
    <source>
        <dbReference type="PROSITE" id="PS50195"/>
    </source>
</evidence>
<feature type="compositionally biased region" description="Polar residues" evidence="2">
    <location>
        <begin position="482"/>
        <end position="492"/>
    </location>
</feature>
<feature type="transmembrane region" description="Helical" evidence="3">
    <location>
        <begin position="21"/>
        <end position="41"/>
    </location>
</feature>
<evidence type="ECO:0008006" key="8">
    <source>
        <dbReference type="Google" id="ProtNLM"/>
    </source>
</evidence>
<comment type="similarity">
    <text evidence="1">Belongs to the sorting nexin family.</text>
</comment>
<dbReference type="KEGG" id="tps:THAPSDRAFT_8584"/>
<dbReference type="Pfam" id="PF02194">
    <property type="entry name" value="PXA"/>
    <property type="match status" value="1"/>
</dbReference>
<feature type="domain" description="RUN" evidence="5">
    <location>
        <begin position="805"/>
        <end position="1001"/>
    </location>
</feature>
<feature type="region of interest" description="Disordered" evidence="2">
    <location>
        <begin position="468"/>
        <end position="521"/>
    </location>
</feature>
<name>B8C8T9_THAPS</name>
<dbReference type="EMBL" id="CM000646">
    <property type="protein sequence ID" value="EED89934.1"/>
    <property type="molecule type" value="Genomic_DNA"/>
</dbReference>
<keyword evidence="7" id="KW-1185">Reference proteome</keyword>
<feature type="domain" description="PX" evidence="4">
    <location>
        <begin position="1564"/>
        <end position="1743"/>
    </location>
</feature>
<dbReference type="PANTHER" id="PTHR22775">
    <property type="entry name" value="SORTING NEXIN"/>
    <property type="match status" value="1"/>
</dbReference>
<dbReference type="CDD" id="cd06093">
    <property type="entry name" value="PX_domain"/>
    <property type="match status" value="1"/>
</dbReference>
<dbReference type="InterPro" id="IPR003114">
    <property type="entry name" value="Phox_assoc"/>
</dbReference>
<feature type="region of interest" description="Disordered" evidence="2">
    <location>
        <begin position="1786"/>
        <end position="1827"/>
    </location>
</feature>
<feature type="compositionally biased region" description="Polar residues" evidence="2">
    <location>
        <begin position="671"/>
        <end position="680"/>
    </location>
</feature>
<evidence type="ECO:0000256" key="3">
    <source>
        <dbReference type="SAM" id="Phobius"/>
    </source>
</evidence>
<keyword evidence="3" id="KW-0472">Membrane</keyword>
<evidence type="ECO:0000313" key="7">
    <source>
        <dbReference type="Proteomes" id="UP000001449"/>
    </source>
</evidence>
<dbReference type="InterPro" id="IPR004012">
    <property type="entry name" value="Run_dom"/>
</dbReference>
<protein>
    <recommendedName>
        <fullName evidence="8">PX domain-containing protein</fullName>
    </recommendedName>
</protein>
<dbReference type="SUPFAM" id="SSF53335">
    <property type="entry name" value="S-adenosyl-L-methionine-dependent methyltransferases"/>
    <property type="match status" value="1"/>
</dbReference>
<feature type="compositionally biased region" description="Low complexity" evidence="2">
    <location>
        <begin position="1809"/>
        <end position="1820"/>
    </location>
</feature>
<dbReference type="InterPro" id="IPR036871">
    <property type="entry name" value="PX_dom_sf"/>
</dbReference>
<accession>B8C8T9</accession>
<feature type="compositionally biased region" description="Low complexity" evidence="2">
    <location>
        <begin position="2016"/>
        <end position="2026"/>
    </location>
</feature>
<feature type="transmembrane region" description="Helical" evidence="3">
    <location>
        <begin position="92"/>
        <end position="110"/>
    </location>
</feature>
<reference evidence="6 7" key="2">
    <citation type="journal article" date="2008" name="Nature">
        <title>The Phaeodactylum genome reveals the evolutionary history of diatom genomes.</title>
        <authorList>
            <person name="Bowler C."/>
            <person name="Allen A.E."/>
            <person name="Badger J.H."/>
            <person name="Grimwood J."/>
            <person name="Jabbari K."/>
            <person name="Kuo A."/>
            <person name="Maheswari U."/>
            <person name="Martens C."/>
            <person name="Maumus F."/>
            <person name="Otillar R.P."/>
            <person name="Rayko E."/>
            <person name="Salamov A."/>
            <person name="Vandepoele K."/>
            <person name="Beszteri B."/>
            <person name="Gruber A."/>
            <person name="Heijde M."/>
            <person name="Katinka M."/>
            <person name="Mock T."/>
            <person name="Valentin K."/>
            <person name="Verret F."/>
            <person name="Berges J.A."/>
            <person name="Brownlee C."/>
            <person name="Cadoret J.P."/>
            <person name="Chiovitti A."/>
            <person name="Choi C.J."/>
            <person name="Coesel S."/>
            <person name="De Martino A."/>
            <person name="Detter J.C."/>
            <person name="Durkin C."/>
            <person name="Falciatore A."/>
            <person name="Fournet J."/>
            <person name="Haruta M."/>
            <person name="Huysman M.J."/>
            <person name="Jenkins B.D."/>
            <person name="Jiroutova K."/>
            <person name="Jorgensen R.E."/>
            <person name="Joubert Y."/>
            <person name="Kaplan A."/>
            <person name="Kroger N."/>
            <person name="Kroth P.G."/>
            <person name="La Roche J."/>
            <person name="Lindquist E."/>
            <person name="Lommer M."/>
            <person name="Martin-Jezequel V."/>
            <person name="Lopez P.J."/>
            <person name="Lucas S."/>
            <person name="Mangogna M."/>
            <person name="McGinnis K."/>
            <person name="Medlin L.K."/>
            <person name="Montsant A."/>
            <person name="Oudot-Le Secq M.P."/>
            <person name="Napoli C."/>
            <person name="Obornik M."/>
            <person name="Parker M.S."/>
            <person name="Petit J.L."/>
            <person name="Porcel B.M."/>
            <person name="Poulsen N."/>
            <person name="Robison M."/>
            <person name="Rychlewski L."/>
            <person name="Rynearson T.A."/>
            <person name="Schmutz J."/>
            <person name="Shapiro H."/>
            <person name="Siaut M."/>
            <person name="Stanley M."/>
            <person name="Sussman M.R."/>
            <person name="Taylor A.R."/>
            <person name="Vardi A."/>
            <person name="von Dassow P."/>
            <person name="Vyverman W."/>
            <person name="Willis A."/>
            <person name="Wyrwicz L.S."/>
            <person name="Rokhsar D.S."/>
            <person name="Weissenbach J."/>
            <person name="Armbrust E.V."/>
            <person name="Green B.R."/>
            <person name="Van de Peer Y."/>
            <person name="Grigoriev I.V."/>
        </authorList>
    </citation>
    <scope>NUCLEOTIDE SEQUENCE [LARGE SCALE GENOMIC DNA]</scope>
    <source>
        <strain evidence="6 7">CCMP1335</strain>
    </source>
</reference>
<dbReference type="Gene3D" id="3.30.1520.10">
    <property type="entry name" value="Phox-like domain"/>
    <property type="match status" value="1"/>
</dbReference>